<proteinExistence type="predicted"/>
<evidence type="ECO:0000313" key="3">
    <source>
        <dbReference type="Proteomes" id="UP000001603"/>
    </source>
</evidence>
<dbReference type="AlphaFoldDB" id="Q1ZV69"/>
<protein>
    <recommendedName>
        <fullName evidence="1">DUF4123 domain-containing protein</fullName>
    </recommendedName>
</protein>
<dbReference type="HOGENOM" id="CLU_1077473_0_0_6"/>
<accession>Q1ZV69</accession>
<dbReference type="RefSeq" id="WP_005365513.1">
    <property type="nucleotide sequence ID" value="NZ_CH902599.1"/>
</dbReference>
<comment type="caution">
    <text evidence="2">The sequence shown here is derived from an EMBL/GenBank/DDBJ whole genome shotgun (WGS) entry which is preliminary data.</text>
</comment>
<dbReference type="InterPro" id="IPR025391">
    <property type="entry name" value="DUF4123"/>
</dbReference>
<feature type="domain" description="DUF4123" evidence="1">
    <location>
        <begin position="11"/>
        <end position="120"/>
    </location>
</feature>
<evidence type="ECO:0000259" key="1">
    <source>
        <dbReference type="Pfam" id="PF13503"/>
    </source>
</evidence>
<reference evidence="2 3" key="1">
    <citation type="journal article" date="2009" name="Proc. Natl. Acad. Sci. U.S.A.">
        <title>The genomic basis of trophic strategy in marine bacteria.</title>
        <authorList>
            <person name="Lauro F.M."/>
            <person name="McDougald D."/>
            <person name="Thomas T."/>
            <person name="Williams T.J."/>
            <person name="Egan S."/>
            <person name="Rice S."/>
            <person name="DeMaere M.Z."/>
            <person name="Ting L."/>
            <person name="Ertan H."/>
            <person name="Johnson J."/>
            <person name="Ferriera S."/>
            <person name="Lapidus A."/>
            <person name="Anderson I."/>
            <person name="Kyrpides N."/>
            <person name="Munk A.C."/>
            <person name="Detter C."/>
            <person name="Han C.S."/>
            <person name="Brown M.V."/>
            <person name="Robb F.T."/>
            <person name="Kjelleberg S."/>
            <person name="Cavicchioli R."/>
        </authorList>
    </citation>
    <scope>NUCLEOTIDE SEQUENCE [LARGE SCALE GENOMIC DNA]</scope>
    <source>
        <strain evidence="2 3">S14</strain>
    </source>
</reference>
<gene>
    <name evidence="2" type="ORF">VAS14_12779</name>
</gene>
<dbReference type="Pfam" id="PF13503">
    <property type="entry name" value="DUF4123"/>
    <property type="match status" value="1"/>
</dbReference>
<dbReference type="eggNOG" id="ENOG503375A">
    <property type="taxonomic scope" value="Bacteria"/>
</dbReference>
<name>Q1ZV69_PHOAS</name>
<dbReference type="EMBL" id="AAOJ01000001">
    <property type="protein sequence ID" value="EAS66191.1"/>
    <property type="molecule type" value="Genomic_DNA"/>
</dbReference>
<sequence>MLSKIENIHPLYWVVNHESYKEVLNSNASYLERAEPLFTTDHFHNLVDVSPWVIKITNNHKSLNEALLTKGIMFEAPSYEMLIAHLRSLLMAGYQGESVMFRFYDPGIFNAVYQNSTLERRVLFLGAAHRVHMTINGEQTCLENPYPDQFSLQQAPWWVLNDEDFSALYNINNHAYCVSRRLWQSVPELMEKLSKKESDLTALFHQGSLSIERESLEFWTIAQLIVTTHTPSSLVIEQLRLDSNEQKELQYWLRKIS</sequence>
<organism evidence="2 3">
    <name type="scientific">Photobacterium angustum (strain S14 / CCUG 15956)</name>
    <name type="common">Vibrio sp. (strain S14 / CCUG 15956)</name>
    <dbReference type="NCBI Taxonomy" id="314292"/>
    <lineage>
        <taxon>Bacteria</taxon>
        <taxon>Pseudomonadati</taxon>
        <taxon>Pseudomonadota</taxon>
        <taxon>Gammaproteobacteria</taxon>
        <taxon>Vibrionales</taxon>
        <taxon>Vibrionaceae</taxon>
        <taxon>Photobacterium</taxon>
    </lineage>
</organism>
<dbReference type="Proteomes" id="UP000001603">
    <property type="component" value="Unassembled WGS sequence"/>
</dbReference>
<evidence type="ECO:0000313" key="2">
    <source>
        <dbReference type="EMBL" id="EAS66191.1"/>
    </source>
</evidence>
<dbReference type="OrthoDB" id="5891132at2"/>